<keyword evidence="3" id="KW-1185">Reference proteome</keyword>
<dbReference type="AlphaFoldDB" id="A0A177DPB1"/>
<feature type="compositionally biased region" description="Basic and acidic residues" evidence="1">
    <location>
        <begin position="145"/>
        <end position="162"/>
    </location>
</feature>
<accession>A0A177DPB1</accession>
<dbReference type="Proteomes" id="UP000077248">
    <property type="component" value="Unassembled WGS sequence"/>
</dbReference>
<gene>
    <name evidence="2" type="ORF">CC77DRAFT_1049589</name>
</gene>
<name>A0A177DPB1_ALTAL</name>
<organism evidence="2 3">
    <name type="scientific">Alternaria alternata</name>
    <name type="common">Alternaria rot fungus</name>
    <name type="synonym">Torula alternata</name>
    <dbReference type="NCBI Taxonomy" id="5599"/>
    <lineage>
        <taxon>Eukaryota</taxon>
        <taxon>Fungi</taxon>
        <taxon>Dikarya</taxon>
        <taxon>Ascomycota</taxon>
        <taxon>Pezizomycotina</taxon>
        <taxon>Dothideomycetes</taxon>
        <taxon>Pleosporomycetidae</taxon>
        <taxon>Pleosporales</taxon>
        <taxon>Pleosporineae</taxon>
        <taxon>Pleosporaceae</taxon>
        <taxon>Alternaria</taxon>
        <taxon>Alternaria sect. Alternaria</taxon>
        <taxon>Alternaria alternata complex</taxon>
    </lineage>
</organism>
<sequence length="196" mass="21610">MLLSFDSFHPSQITRHVAPWPVIEISADPPLVTTRGIDRRYLTNSANPRPQVLMPPGSCNAAGQTDFGRLVTVLPNPIDVKFVPDRQIESRDNFEDAASRSGVAAASNLVFTDSVHYYSTSLSAAPYGPNDSAHMYSQKVSEAAVEERKSESRTRHREHEARTSQSSVRPNMSCYAQTPKVPPWPFHAYAEAPATA</sequence>
<protein>
    <submittedName>
        <fullName evidence="2">Uncharacterized protein</fullName>
    </submittedName>
</protein>
<feature type="region of interest" description="Disordered" evidence="1">
    <location>
        <begin position="133"/>
        <end position="186"/>
    </location>
</feature>
<evidence type="ECO:0000313" key="3">
    <source>
        <dbReference type="Proteomes" id="UP000077248"/>
    </source>
</evidence>
<dbReference type="RefSeq" id="XP_018386372.1">
    <property type="nucleotide sequence ID" value="XM_018527583.1"/>
</dbReference>
<evidence type="ECO:0000256" key="1">
    <source>
        <dbReference type="SAM" id="MobiDB-lite"/>
    </source>
</evidence>
<feature type="compositionally biased region" description="Polar residues" evidence="1">
    <location>
        <begin position="163"/>
        <end position="176"/>
    </location>
</feature>
<proteinExistence type="predicted"/>
<dbReference type="KEGG" id="aalt:CC77DRAFT_1049589"/>
<dbReference type="EMBL" id="KV441477">
    <property type="protein sequence ID" value="OAG20951.1"/>
    <property type="molecule type" value="Genomic_DNA"/>
</dbReference>
<evidence type="ECO:0000313" key="2">
    <source>
        <dbReference type="EMBL" id="OAG20951.1"/>
    </source>
</evidence>
<dbReference type="GeneID" id="29113177"/>
<reference evidence="2 3" key="1">
    <citation type="submission" date="2016-05" db="EMBL/GenBank/DDBJ databases">
        <title>Comparative analysis of secretome profiles of manganese(II)-oxidizing ascomycete fungi.</title>
        <authorList>
            <consortium name="DOE Joint Genome Institute"/>
            <person name="Zeiner C.A."/>
            <person name="Purvine S.O."/>
            <person name="Zink E.M."/>
            <person name="Wu S."/>
            <person name="Pasa-Tolic L."/>
            <person name="Chaput D.L."/>
            <person name="Haridas S."/>
            <person name="Grigoriev I.V."/>
            <person name="Santelli C.M."/>
            <person name="Hansel C.M."/>
        </authorList>
    </citation>
    <scope>NUCLEOTIDE SEQUENCE [LARGE SCALE GENOMIC DNA]</scope>
    <source>
        <strain evidence="2 3">SRC1lrK2f</strain>
    </source>
</reference>
<dbReference type="VEuPathDB" id="FungiDB:CC77DRAFT_1049589"/>